<evidence type="ECO:0000313" key="1">
    <source>
        <dbReference type="EMBL" id="PXY01398.1"/>
    </source>
</evidence>
<dbReference type="Pfam" id="PF06199">
    <property type="entry name" value="Phage_tail_2"/>
    <property type="match status" value="1"/>
</dbReference>
<keyword evidence="2" id="KW-1185">Reference proteome</keyword>
<evidence type="ECO:0000313" key="2">
    <source>
        <dbReference type="Proteomes" id="UP000248079"/>
    </source>
</evidence>
<protein>
    <recommendedName>
        <fullName evidence="3">Phage tail protein</fullName>
    </recommendedName>
</protein>
<sequence length="154" mass="16818">MSQTIVNGNDAILYVSQDDGTTWKPMMLASGYSLKSTLATRTVASQESGDWEEFVGDILSWSVSLSGTVGYGTSTTTIDKFAVFKQYISKENVMLKLGLRGTDYYTANDDEGYMKGNALIVNYDEDGQRGDSRSYSIEFQGNGKLELVDPKAGA</sequence>
<name>A0A2V3ZY93_9BACT</name>
<accession>A0A2V3ZY93</accession>
<dbReference type="Proteomes" id="UP000248079">
    <property type="component" value="Unassembled WGS sequence"/>
</dbReference>
<dbReference type="EMBL" id="QFLI01000003">
    <property type="protein sequence ID" value="PXY01398.1"/>
    <property type="molecule type" value="Genomic_DNA"/>
</dbReference>
<proteinExistence type="predicted"/>
<dbReference type="RefSeq" id="WP_110360210.1">
    <property type="nucleotide sequence ID" value="NZ_QFLI01000003.1"/>
</dbReference>
<evidence type="ECO:0008006" key="3">
    <source>
        <dbReference type="Google" id="ProtNLM"/>
    </source>
</evidence>
<organism evidence="1 2">
    <name type="scientific">Marinifilum breve</name>
    <dbReference type="NCBI Taxonomy" id="2184082"/>
    <lineage>
        <taxon>Bacteria</taxon>
        <taxon>Pseudomonadati</taxon>
        <taxon>Bacteroidota</taxon>
        <taxon>Bacteroidia</taxon>
        <taxon>Marinilabiliales</taxon>
        <taxon>Marinifilaceae</taxon>
    </lineage>
</organism>
<dbReference type="AlphaFoldDB" id="A0A2V3ZY93"/>
<gene>
    <name evidence="1" type="ORF">DF185_07900</name>
</gene>
<reference evidence="1 2" key="1">
    <citation type="submission" date="2018-05" db="EMBL/GenBank/DDBJ databases">
        <title>Marinifilum breve JC075T sp. nov., a marine bacterium isolated from Yongle Blue Hole in the South China Sea.</title>
        <authorList>
            <person name="Fu T."/>
        </authorList>
    </citation>
    <scope>NUCLEOTIDE SEQUENCE [LARGE SCALE GENOMIC DNA]</scope>
    <source>
        <strain evidence="1 2">JC075</strain>
    </source>
</reference>
<comment type="caution">
    <text evidence="1">The sequence shown here is derived from an EMBL/GenBank/DDBJ whole genome shotgun (WGS) entry which is preliminary data.</text>
</comment>
<dbReference type="InterPro" id="IPR011855">
    <property type="entry name" value="Phgtail_TP901_1"/>
</dbReference>